<keyword evidence="3" id="KW-0732">Signal</keyword>
<dbReference type="SUPFAM" id="SSF48452">
    <property type="entry name" value="TPR-like"/>
    <property type="match status" value="1"/>
</dbReference>
<dbReference type="RefSeq" id="WP_126751067.1">
    <property type="nucleotide sequence ID" value="NZ_JBHUMT010000016.1"/>
</dbReference>
<dbReference type="PROSITE" id="PS51257">
    <property type="entry name" value="PROKAR_LIPOPROTEIN"/>
    <property type="match status" value="1"/>
</dbReference>
<gene>
    <name evidence="4" type="ORF">CWI73_00560</name>
</gene>
<comment type="caution">
    <text evidence="4">The sequence shown here is derived from an EMBL/GenBank/DDBJ whole genome shotgun (WGS) entry which is preliminary data.</text>
</comment>
<dbReference type="PROSITE" id="PS50005">
    <property type="entry name" value="TPR"/>
    <property type="match status" value="1"/>
</dbReference>
<feature type="signal peptide" evidence="3">
    <location>
        <begin position="1"/>
        <end position="20"/>
    </location>
</feature>
<proteinExistence type="predicted"/>
<dbReference type="Gene3D" id="1.25.40.10">
    <property type="entry name" value="Tetratricopeptide repeat domain"/>
    <property type="match status" value="1"/>
</dbReference>
<dbReference type="EMBL" id="PIQA01000001">
    <property type="protein sequence ID" value="RUO67394.1"/>
    <property type="molecule type" value="Genomic_DNA"/>
</dbReference>
<feature type="chain" id="PRO_5019494533" evidence="3">
    <location>
        <begin position="21"/>
        <end position="150"/>
    </location>
</feature>
<dbReference type="InterPro" id="IPR019734">
    <property type="entry name" value="TPR_rpt"/>
</dbReference>
<evidence type="ECO:0000256" key="2">
    <source>
        <dbReference type="SAM" id="Coils"/>
    </source>
</evidence>
<evidence type="ECO:0000313" key="5">
    <source>
        <dbReference type="Proteomes" id="UP000288361"/>
    </source>
</evidence>
<evidence type="ECO:0000313" key="4">
    <source>
        <dbReference type="EMBL" id="RUO67394.1"/>
    </source>
</evidence>
<organism evidence="4 5">
    <name type="scientific">Idiomarina piscisalsi</name>
    <dbReference type="NCBI Taxonomy" id="1096243"/>
    <lineage>
        <taxon>Bacteria</taxon>
        <taxon>Pseudomonadati</taxon>
        <taxon>Pseudomonadota</taxon>
        <taxon>Gammaproteobacteria</taxon>
        <taxon>Alteromonadales</taxon>
        <taxon>Idiomarinaceae</taxon>
        <taxon>Idiomarina</taxon>
    </lineage>
</organism>
<dbReference type="InterPro" id="IPR011990">
    <property type="entry name" value="TPR-like_helical_dom_sf"/>
</dbReference>
<keyword evidence="2" id="KW-0175">Coiled coil</keyword>
<protein>
    <submittedName>
        <fullName evidence="4">Uncharacterized protein</fullName>
    </submittedName>
</protein>
<sequence>MKIITSIAVLTLLVSLSGCSATVAEQKQSLKSFENAKNWYLSGDLDSAEHHLQWLHSKGLASSQSWALLGNIYFRQYRFEASEQAYLRSLKFDSSNNDIWFNLALNQLRQTTNTLMDARVQLKETDDQLDGLLKDLLALQKLSIEEVGDQ</sequence>
<reference evidence="4 5" key="1">
    <citation type="journal article" date="2011" name="Front. Microbiol.">
        <title>Genomic signatures of strain selection and enhancement in Bacillus atrophaeus var. globigii, a historical biowarfare simulant.</title>
        <authorList>
            <person name="Gibbons H.S."/>
            <person name="Broomall S.M."/>
            <person name="McNew L.A."/>
            <person name="Daligault H."/>
            <person name="Chapman C."/>
            <person name="Bruce D."/>
            <person name="Karavis M."/>
            <person name="Krepps M."/>
            <person name="McGregor P.A."/>
            <person name="Hong C."/>
            <person name="Park K.H."/>
            <person name="Akmal A."/>
            <person name="Feldman A."/>
            <person name="Lin J.S."/>
            <person name="Chang W.E."/>
            <person name="Higgs B.W."/>
            <person name="Demirev P."/>
            <person name="Lindquist J."/>
            <person name="Liem A."/>
            <person name="Fochler E."/>
            <person name="Read T.D."/>
            <person name="Tapia R."/>
            <person name="Johnson S."/>
            <person name="Bishop-Lilly K.A."/>
            <person name="Detter C."/>
            <person name="Han C."/>
            <person name="Sozhamannan S."/>
            <person name="Rosenzweig C.N."/>
            <person name="Skowronski E.W."/>
        </authorList>
    </citation>
    <scope>NUCLEOTIDE SEQUENCE [LARGE SCALE GENOMIC DNA]</scope>
    <source>
        <strain evidence="4 5">TPS4-2</strain>
    </source>
</reference>
<dbReference type="SMART" id="SM00028">
    <property type="entry name" value="TPR"/>
    <property type="match status" value="1"/>
</dbReference>
<dbReference type="AlphaFoldDB" id="A0A432YVP1"/>
<evidence type="ECO:0000256" key="3">
    <source>
        <dbReference type="SAM" id="SignalP"/>
    </source>
</evidence>
<accession>A0A432YVP1</accession>
<feature type="repeat" description="TPR" evidence="1">
    <location>
        <begin position="63"/>
        <end position="96"/>
    </location>
</feature>
<evidence type="ECO:0000256" key="1">
    <source>
        <dbReference type="PROSITE-ProRule" id="PRU00339"/>
    </source>
</evidence>
<name>A0A432YVP1_9GAMM</name>
<keyword evidence="1" id="KW-0802">TPR repeat</keyword>
<feature type="coiled-coil region" evidence="2">
    <location>
        <begin position="108"/>
        <end position="142"/>
    </location>
</feature>
<dbReference type="Proteomes" id="UP000288361">
    <property type="component" value="Unassembled WGS sequence"/>
</dbReference>